<keyword evidence="3" id="KW-1185">Reference proteome</keyword>
<name>A0A8C8DS55_9TELE</name>
<reference evidence="2" key="1">
    <citation type="submission" date="2025-08" db="UniProtKB">
        <authorList>
            <consortium name="Ensembl"/>
        </authorList>
    </citation>
    <scope>IDENTIFICATION</scope>
</reference>
<dbReference type="Proteomes" id="UP000694383">
    <property type="component" value="Unplaced"/>
</dbReference>
<dbReference type="AlphaFoldDB" id="A0A8C8DS55"/>
<dbReference type="Gene3D" id="3.10.200.10">
    <property type="entry name" value="Alpha carbonic anhydrase"/>
    <property type="match status" value="1"/>
</dbReference>
<organism evidence="2 3">
    <name type="scientific">Oryzias sinensis</name>
    <name type="common">Chinese medaka</name>
    <dbReference type="NCBI Taxonomy" id="183150"/>
    <lineage>
        <taxon>Eukaryota</taxon>
        <taxon>Metazoa</taxon>
        <taxon>Chordata</taxon>
        <taxon>Craniata</taxon>
        <taxon>Vertebrata</taxon>
        <taxon>Euteleostomi</taxon>
        <taxon>Actinopterygii</taxon>
        <taxon>Neopterygii</taxon>
        <taxon>Teleostei</taxon>
        <taxon>Neoteleostei</taxon>
        <taxon>Acanthomorphata</taxon>
        <taxon>Ovalentaria</taxon>
        <taxon>Atherinomorphae</taxon>
        <taxon>Beloniformes</taxon>
        <taxon>Adrianichthyidae</taxon>
        <taxon>Oryziinae</taxon>
        <taxon>Oryzias</taxon>
    </lineage>
</organism>
<dbReference type="InterPro" id="IPR001148">
    <property type="entry name" value="CA_dom"/>
</dbReference>
<evidence type="ECO:0000259" key="1">
    <source>
        <dbReference type="PROSITE" id="PS51144"/>
    </source>
</evidence>
<dbReference type="PROSITE" id="PS51144">
    <property type="entry name" value="ALPHA_CA_2"/>
    <property type="match status" value="1"/>
</dbReference>
<dbReference type="Ensembl" id="ENSOSIT00000026988.1">
    <property type="protein sequence ID" value="ENSOSIP00000025592.1"/>
    <property type="gene ID" value="ENSOSIG00000013411.1"/>
</dbReference>
<protein>
    <recommendedName>
        <fullName evidence="1">Alpha-carbonic anhydrase domain-containing protein</fullName>
    </recommendedName>
</protein>
<feature type="domain" description="Alpha-carbonic anhydrase" evidence="1">
    <location>
        <begin position="1"/>
        <end position="79"/>
    </location>
</feature>
<reference evidence="2" key="2">
    <citation type="submission" date="2025-09" db="UniProtKB">
        <authorList>
            <consortium name="Ensembl"/>
        </authorList>
    </citation>
    <scope>IDENTIFICATION</scope>
</reference>
<evidence type="ECO:0000313" key="2">
    <source>
        <dbReference type="Ensembl" id="ENSOSIP00000025592.1"/>
    </source>
</evidence>
<dbReference type="GeneTree" id="ENSGT00940000167726"/>
<dbReference type="Pfam" id="PF00194">
    <property type="entry name" value="Carb_anhydrase"/>
    <property type="match status" value="1"/>
</dbReference>
<dbReference type="SUPFAM" id="SSF51069">
    <property type="entry name" value="Carbonic anhydrase"/>
    <property type="match status" value="1"/>
</dbReference>
<evidence type="ECO:0000313" key="3">
    <source>
        <dbReference type="Proteomes" id="UP000694383"/>
    </source>
</evidence>
<accession>A0A8C8DS55</accession>
<sequence>FLGPDKWGKNFPIADGVRQSPIDIVTAAASYDGGLKPLCLKYDPSTCLEILNNGHSIQVTFIDDSDKSSQYYIQLLKKK</sequence>
<proteinExistence type="predicted"/>
<dbReference type="InterPro" id="IPR036398">
    <property type="entry name" value="CA_dom_sf"/>
</dbReference>